<dbReference type="GO" id="GO:0004519">
    <property type="term" value="F:endonuclease activity"/>
    <property type="evidence" value="ECO:0007669"/>
    <property type="project" value="UniProtKB-UniRule"/>
</dbReference>
<evidence type="ECO:0000256" key="10">
    <source>
        <dbReference type="HAMAP-Rule" id="MF_01470"/>
    </source>
</evidence>
<evidence type="ECO:0000256" key="3">
    <source>
        <dbReference type="ARBA" id="ARBA00022759"/>
    </source>
</evidence>
<dbReference type="HAMAP" id="MF_01470">
    <property type="entry name" value="Cas1"/>
    <property type="match status" value="1"/>
</dbReference>
<accession>A0A1V8M8Q2</accession>
<evidence type="ECO:0000256" key="6">
    <source>
        <dbReference type="ARBA" id="ARBA00023118"/>
    </source>
</evidence>
<evidence type="ECO:0000256" key="9">
    <source>
        <dbReference type="ARBA" id="ARBA00038592"/>
    </source>
</evidence>
<dbReference type="Pfam" id="PF01867">
    <property type="entry name" value="Cas_Cas1"/>
    <property type="match status" value="1"/>
</dbReference>
<dbReference type="GO" id="GO:0003677">
    <property type="term" value="F:DNA binding"/>
    <property type="evidence" value="ECO:0007669"/>
    <property type="project" value="UniProtKB-KW"/>
</dbReference>
<evidence type="ECO:0000256" key="2">
    <source>
        <dbReference type="ARBA" id="ARBA00022723"/>
    </source>
</evidence>
<evidence type="ECO:0000256" key="7">
    <source>
        <dbReference type="ARBA" id="ARBA00023125"/>
    </source>
</evidence>
<dbReference type="EMBL" id="LPUF01000001">
    <property type="protein sequence ID" value="OQK17980.1"/>
    <property type="molecule type" value="Genomic_DNA"/>
</dbReference>
<dbReference type="CDD" id="cd09634">
    <property type="entry name" value="Cas1_I-II-III"/>
    <property type="match status" value="1"/>
</dbReference>
<keyword evidence="5 10" id="KW-0460">Magnesium</keyword>
<evidence type="ECO:0000313" key="12">
    <source>
        <dbReference type="Proteomes" id="UP000191980"/>
    </source>
</evidence>
<comment type="similarity">
    <text evidence="10">Belongs to the CRISPR-associated endonuclease Cas1 family.</text>
</comment>
<dbReference type="GO" id="GO:0046872">
    <property type="term" value="F:metal ion binding"/>
    <property type="evidence" value="ECO:0007669"/>
    <property type="project" value="UniProtKB-UniRule"/>
</dbReference>
<keyword evidence="3 10" id="KW-0255">Endonuclease</keyword>
<dbReference type="NCBIfam" id="TIGR00287">
    <property type="entry name" value="cas1"/>
    <property type="match status" value="1"/>
</dbReference>
<dbReference type="GO" id="GO:0016787">
    <property type="term" value="F:hydrolase activity"/>
    <property type="evidence" value="ECO:0007669"/>
    <property type="project" value="UniProtKB-KW"/>
</dbReference>
<feature type="binding site" evidence="10">
    <location>
        <position position="164"/>
    </location>
    <ligand>
        <name>Mn(2+)</name>
        <dbReference type="ChEBI" id="CHEBI:29035"/>
    </ligand>
</feature>
<sequence length="318" mass="36275">MKTLFVEKKAMELRYERSCLLLYHAGKRVSSVPLAQLERIVVAPHVALSAGVLGLVAEKQVALLVLNTRYPDRTAILSGTMQGDIHRRLAQYQCHQDAAFRLHWSVLLVKLKIIRHCRLLTQLRLQRPDLRYPLTQSIEALEKIIAEMYNEQLITSLPHLRGKEGAAAALFFKAFTHVFPAALNFTGRNRRPPKDPVNVCLSLAYTLCYQESVNAIKTAGLDSALGCLHEPYYNRDSLACDLMEPLRPLVDKWVYQLFHQAVLGQEDFTIAESCLLHASGKQRFYEAFRLKAPAFRCLLRRYARYAAHIVSQHEQSLH</sequence>
<dbReference type="Gene3D" id="1.20.120.920">
    <property type="entry name" value="CRISPR-associated endonuclease Cas1, C-terminal domain"/>
    <property type="match status" value="1"/>
</dbReference>
<evidence type="ECO:0000256" key="4">
    <source>
        <dbReference type="ARBA" id="ARBA00022801"/>
    </source>
</evidence>
<proteinExistence type="inferred from homology"/>
<dbReference type="InterPro" id="IPR002729">
    <property type="entry name" value="CRISPR-assoc_Cas1"/>
</dbReference>
<comment type="caution">
    <text evidence="11">The sequence shown here is derived from an EMBL/GenBank/DDBJ whole genome shotgun (WGS) entry which is preliminary data.</text>
</comment>
<name>A0A1V8M8Q2_9GAMM</name>
<keyword evidence="4 10" id="KW-0378">Hydrolase</keyword>
<reference evidence="11 12" key="1">
    <citation type="submission" date="2015-12" db="EMBL/GenBank/DDBJ databases">
        <authorList>
            <person name="Shamseldin A."/>
            <person name="Moawad H."/>
            <person name="Abd El-Rahim W.M."/>
            <person name="Sadowsky M.J."/>
        </authorList>
    </citation>
    <scope>NUCLEOTIDE SEQUENCE [LARGE SCALE GENOMIC DNA]</scope>
    <source>
        <strain evidence="11 12">WF1</strain>
    </source>
</reference>
<evidence type="ECO:0000256" key="1">
    <source>
        <dbReference type="ARBA" id="ARBA00022722"/>
    </source>
</evidence>
<feature type="binding site" evidence="10">
    <location>
        <position position="229"/>
    </location>
    <ligand>
        <name>Mn(2+)</name>
        <dbReference type="ChEBI" id="CHEBI:29035"/>
    </ligand>
</feature>
<comment type="cofactor">
    <cofactor evidence="10">
        <name>Mg(2+)</name>
        <dbReference type="ChEBI" id="CHEBI:18420"/>
    </cofactor>
    <cofactor evidence="10">
        <name>Mn(2+)</name>
        <dbReference type="ChEBI" id="CHEBI:29035"/>
    </cofactor>
</comment>
<evidence type="ECO:0000313" key="11">
    <source>
        <dbReference type="EMBL" id="OQK17980.1"/>
    </source>
</evidence>
<dbReference type="PANTHER" id="PTHR34353">
    <property type="entry name" value="CRISPR-ASSOCIATED ENDONUCLEASE CAS1 1"/>
    <property type="match status" value="1"/>
</dbReference>
<dbReference type="InterPro" id="IPR050646">
    <property type="entry name" value="Cas1"/>
</dbReference>
<evidence type="ECO:0000256" key="5">
    <source>
        <dbReference type="ARBA" id="ARBA00022842"/>
    </source>
</evidence>
<keyword evidence="12" id="KW-1185">Reference proteome</keyword>
<dbReference type="GO" id="GO:0051607">
    <property type="term" value="P:defense response to virus"/>
    <property type="evidence" value="ECO:0007669"/>
    <property type="project" value="UniProtKB-UniRule"/>
</dbReference>
<dbReference type="EC" id="3.1.-.-" evidence="10"/>
<dbReference type="AlphaFoldDB" id="A0A1V8M8Q2"/>
<dbReference type="Gene3D" id="3.100.10.20">
    <property type="entry name" value="CRISPR-associated endonuclease Cas1, N-terminal domain"/>
    <property type="match status" value="1"/>
</dbReference>
<comment type="function">
    <text evidence="10">CRISPR (clustered regularly interspaced short palindromic repeat), is an adaptive immune system that provides protection against mobile genetic elements (viruses, transposable elements and conjugative plasmids). CRISPR clusters contain spacers, sequences complementary to antecedent mobile elements, and target invading nucleic acids. CRISPR clusters are transcribed and processed into CRISPR RNA (crRNA). Acts as a dsDNA endonuclease. Involved in the integration of spacer DNA into the CRISPR cassette.</text>
</comment>
<dbReference type="InterPro" id="IPR042206">
    <property type="entry name" value="CRISPR-assoc_Cas1_C"/>
</dbReference>
<organism evidence="11 12">
    <name type="scientific">Methyloprofundus sedimenti</name>
    <dbReference type="NCBI Taxonomy" id="1420851"/>
    <lineage>
        <taxon>Bacteria</taxon>
        <taxon>Pseudomonadati</taxon>
        <taxon>Pseudomonadota</taxon>
        <taxon>Gammaproteobacteria</taxon>
        <taxon>Methylococcales</taxon>
        <taxon>Methylococcaceae</taxon>
        <taxon>Methyloprofundus</taxon>
    </lineage>
</organism>
<feature type="binding site" evidence="10">
    <location>
        <position position="244"/>
    </location>
    <ligand>
        <name>Mn(2+)</name>
        <dbReference type="ChEBI" id="CHEBI:29035"/>
    </ligand>
</feature>
<dbReference type="PANTHER" id="PTHR34353:SF2">
    <property type="entry name" value="CRISPR-ASSOCIATED ENDONUCLEASE CAS1 1"/>
    <property type="match status" value="1"/>
</dbReference>
<dbReference type="STRING" id="1420851.AU255_09020"/>
<keyword evidence="7 10" id="KW-0238">DNA-binding</keyword>
<keyword evidence="1 10" id="KW-0540">Nuclease</keyword>
<keyword evidence="8 10" id="KW-0464">Manganese</keyword>
<dbReference type="OrthoDB" id="9803119at2"/>
<dbReference type="Proteomes" id="UP000191980">
    <property type="component" value="Unassembled WGS sequence"/>
</dbReference>
<gene>
    <name evidence="10" type="primary">cas1</name>
    <name evidence="11" type="ORF">AU255_09020</name>
</gene>
<dbReference type="RefSeq" id="WP_080522584.1">
    <property type="nucleotide sequence ID" value="NZ_LPUF01000001.1"/>
</dbReference>
<dbReference type="GO" id="GO:0043571">
    <property type="term" value="P:maintenance of CRISPR repeat elements"/>
    <property type="evidence" value="ECO:0007669"/>
    <property type="project" value="UniProtKB-UniRule"/>
</dbReference>
<keyword evidence="2 10" id="KW-0479">Metal-binding</keyword>
<keyword evidence="6 10" id="KW-0051">Antiviral defense</keyword>
<comment type="subunit">
    <text evidence="9 10">Homodimer, forms a heterotetramer with a Cas2 homodimer.</text>
</comment>
<dbReference type="InterPro" id="IPR042211">
    <property type="entry name" value="CRISPR-assoc_Cas1_N"/>
</dbReference>
<protein>
    <recommendedName>
        <fullName evidence="10">CRISPR-associated endonuclease Cas1</fullName>
        <ecNumber evidence="10">3.1.-.-</ecNumber>
    </recommendedName>
</protein>
<evidence type="ECO:0000256" key="8">
    <source>
        <dbReference type="ARBA" id="ARBA00023211"/>
    </source>
</evidence>